<evidence type="ECO:0000313" key="1">
    <source>
        <dbReference type="EMBL" id="ART31239.1"/>
    </source>
</evidence>
<keyword evidence="1" id="KW-0496">Mitochondrion</keyword>
<reference evidence="1" key="1">
    <citation type="submission" date="2017-03" db="EMBL/GenBank/DDBJ databases">
        <title>The mitochondrial genome of the carnivorous plant Utricularia reniformis (Lentibulariaceae): structure, comparative analysis and evolutionary landmarks.</title>
        <authorList>
            <person name="Silva S.R."/>
            <person name="Alvarenga D.O."/>
            <person name="Michael T.P."/>
            <person name="Miranda V.F.O."/>
            <person name="Varani A.M."/>
        </authorList>
    </citation>
    <scope>NUCLEOTIDE SEQUENCE</scope>
</reference>
<protein>
    <submittedName>
        <fullName evidence="1">Uncharacterized protein</fullName>
    </submittedName>
</protein>
<gene>
    <name evidence="1" type="ORF">AEK19_MT1017</name>
</gene>
<proteinExistence type="predicted"/>
<dbReference type="EMBL" id="KY774314">
    <property type="protein sequence ID" value="ART31239.1"/>
    <property type="molecule type" value="Genomic_DNA"/>
</dbReference>
<name>A0A1Y0B1L2_9LAMI</name>
<accession>A0A1Y0B1L2</accession>
<geneLocation type="mitochondrion" evidence="1"/>
<organism evidence="1">
    <name type="scientific">Utricularia reniformis</name>
    <dbReference type="NCBI Taxonomy" id="192314"/>
    <lineage>
        <taxon>Eukaryota</taxon>
        <taxon>Viridiplantae</taxon>
        <taxon>Streptophyta</taxon>
        <taxon>Embryophyta</taxon>
        <taxon>Tracheophyta</taxon>
        <taxon>Spermatophyta</taxon>
        <taxon>Magnoliopsida</taxon>
        <taxon>eudicotyledons</taxon>
        <taxon>Gunneridae</taxon>
        <taxon>Pentapetalae</taxon>
        <taxon>asterids</taxon>
        <taxon>lamiids</taxon>
        <taxon>Lamiales</taxon>
        <taxon>Lentibulariaceae</taxon>
        <taxon>Utricularia</taxon>
    </lineage>
</organism>
<sequence length="37" mass="4450">MPSRSYAIYFYKADLRLLCYFCTFSPYLIARGNDYLN</sequence>
<dbReference type="AlphaFoldDB" id="A0A1Y0B1L2"/>